<evidence type="ECO:0000313" key="2">
    <source>
        <dbReference type="Proteomes" id="UP001219525"/>
    </source>
</evidence>
<keyword evidence="2" id="KW-1185">Reference proteome</keyword>
<evidence type="ECO:0000313" key="1">
    <source>
        <dbReference type="EMBL" id="KAJ7214064.1"/>
    </source>
</evidence>
<gene>
    <name evidence="1" type="ORF">GGX14DRAFT_563644</name>
</gene>
<organism evidence="1 2">
    <name type="scientific">Mycena pura</name>
    <dbReference type="NCBI Taxonomy" id="153505"/>
    <lineage>
        <taxon>Eukaryota</taxon>
        <taxon>Fungi</taxon>
        <taxon>Dikarya</taxon>
        <taxon>Basidiomycota</taxon>
        <taxon>Agaricomycotina</taxon>
        <taxon>Agaricomycetes</taxon>
        <taxon>Agaricomycetidae</taxon>
        <taxon>Agaricales</taxon>
        <taxon>Marasmiineae</taxon>
        <taxon>Mycenaceae</taxon>
        <taxon>Mycena</taxon>
    </lineage>
</organism>
<dbReference type="Proteomes" id="UP001219525">
    <property type="component" value="Unassembled WGS sequence"/>
</dbReference>
<name>A0AAD6VM77_9AGAR</name>
<dbReference type="AlphaFoldDB" id="A0AAD6VM77"/>
<reference evidence="1" key="1">
    <citation type="submission" date="2023-03" db="EMBL/GenBank/DDBJ databases">
        <title>Massive genome expansion in bonnet fungi (Mycena s.s.) driven by repeated elements and novel gene families across ecological guilds.</title>
        <authorList>
            <consortium name="Lawrence Berkeley National Laboratory"/>
            <person name="Harder C.B."/>
            <person name="Miyauchi S."/>
            <person name="Viragh M."/>
            <person name="Kuo A."/>
            <person name="Thoen E."/>
            <person name="Andreopoulos B."/>
            <person name="Lu D."/>
            <person name="Skrede I."/>
            <person name="Drula E."/>
            <person name="Henrissat B."/>
            <person name="Morin E."/>
            <person name="Kohler A."/>
            <person name="Barry K."/>
            <person name="LaButti K."/>
            <person name="Morin E."/>
            <person name="Salamov A."/>
            <person name="Lipzen A."/>
            <person name="Mereny Z."/>
            <person name="Hegedus B."/>
            <person name="Baldrian P."/>
            <person name="Stursova M."/>
            <person name="Weitz H."/>
            <person name="Taylor A."/>
            <person name="Grigoriev I.V."/>
            <person name="Nagy L.G."/>
            <person name="Martin F."/>
            <person name="Kauserud H."/>
        </authorList>
    </citation>
    <scope>NUCLEOTIDE SEQUENCE</scope>
    <source>
        <strain evidence="1">9144</strain>
    </source>
</reference>
<proteinExistence type="predicted"/>
<protein>
    <submittedName>
        <fullName evidence="1">Uncharacterized protein</fullName>
    </submittedName>
</protein>
<comment type="caution">
    <text evidence="1">The sequence shown here is derived from an EMBL/GenBank/DDBJ whole genome shotgun (WGS) entry which is preliminary data.</text>
</comment>
<accession>A0AAD6VM77</accession>
<sequence length="184" mass="19694">MASIRESRSGGLDSLLIISLTPSALSPAAGELSFALACNAVSRKHFFVPSRSTGGAPRTRSARGREDLGSRWHRFKFTILVPAHMAVLSCLPFREIGQRKAADTRRMYGEVVLCATLHDIATPAESGSIDPFDSGGTDCRFAALTMVNIVAIHAPLTVTPYGREDVIGRVQDNCAAVVFCGSRS</sequence>
<dbReference type="EMBL" id="JARJCW010000020">
    <property type="protein sequence ID" value="KAJ7214064.1"/>
    <property type="molecule type" value="Genomic_DNA"/>
</dbReference>